<keyword evidence="1" id="KW-0812">Transmembrane</keyword>
<feature type="transmembrane region" description="Helical" evidence="1">
    <location>
        <begin position="364"/>
        <end position="382"/>
    </location>
</feature>
<feature type="transmembrane region" description="Helical" evidence="1">
    <location>
        <begin position="336"/>
        <end position="358"/>
    </location>
</feature>
<evidence type="ECO:0000313" key="2">
    <source>
        <dbReference type="EMBL" id="JAG02936.1"/>
    </source>
</evidence>
<feature type="transmembrane region" description="Helical" evidence="1">
    <location>
        <begin position="163"/>
        <end position="187"/>
    </location>
</feature>
<proteinExistence type="predicted"/>
<dbReference type="EMBL" id="GBHO01040668">
    <property type="protein sequence ID" value="JAG02936.1"/>
    <property type="molecule type" value="Transcribed_RNA"/>
</dbReference>
<protein>
    <submittedName>
        <fullName evidence="2">MAX gene-associated protein</fullName>
    </submittedName>
</protein>
<evidence type="ECO:0000256" key="1">
    <source>
        <dbReference type="SAM" id="Phobius"/>
    </source>
</evidence>
<gene>
    <name evidence="2" type="primary">Mga_0</name>
    <name evidence="2" type="ORF">CM83_23698</name>
</gene>
<sequence>MLLRSLFRLPPYFLPPLHSSLCPHCVPHFLLHPRCLCSVARMRRGLSQICCTVSSSGTCATRCCPGTSNSALYAKIYTRLLGCMCCTPICGCMVVASSASSRISLSSRSLLLTCGTRTVVTSAAVMSNSLMSGTPSTSAMLLRSSTIYLVTRYLANSYVSVSYSLYSAALSVDAVLSCFLFHSLLLYSTVSPLLYSYSLPCSCRLVCFFPHLLLCYRRLLPLLPYFSPSPYPLWNSVVCYSTVFLCYLSYGHHWRVFDSHRCVHPCQLYLLCSYFPCIYRSILAWWLFAVSVSLVVAVVSTTTAAATAAAVASVAVAAVTVAAVTVTAATVAATAAVIAVAAAAAAVVVTATTLVTVVSDLPRILFPYSYVGTVYPIVCLAYDPTPYHRYRSTFAPPSHHPTRYSGWTHPRCCNRCSVTPLLHSLLLLLLRLLSTKLVCVSPMVASTPTMRVLYSSLVVTATVVWITYLTGSIVARL</sequence>
<feature type="transmembrane region" description="Helical" evidence="1">
    <location>
        <begin position="277"/>
        <end position="299"/>
    </location>
</feature>
<dbReference type="AlphaFoldDB" id="A0A0A9W6A4"/>
<accession>A0A0A9W6A4</accession>
<name>A0A0A9W6A4_LYGHE</name>
<reference evidence="2" key="2">
    <citation type="submission" date="2014-07" db="EMBL/GenBank/DDBJ databases">
        <authorList>
            <person name="Hull J."/>
        </authorList>
    </citation>
    <scope>NUCLEOTIDE SEQUENCE</scope>
</reference>
<keyword evidence="1" id="KW-1133">Transmembrane helix</keyword>
<feature type="transmembrane region" description="Helical" evidence="1">
    <location>
        <begin position="233"/>
        <end position="251"/>
    </location>
</feature>
<feature type="transmembrane region" description="Helical" evidence="1">
    <location>
        <begin position="452"/>
        <end position="475"/>
    </location>
</feature>
<feature type="transmembrane region" description="Helical" evidence="1">
    <location>
        <begin position="305"/>
        <end position="329"/>
    </location>
</feature>
<organism evidence="2">
    <name type="scientific">Lygus hesperus</name>
    <name type="common">Western plant bug</name>
    <dbReference type="NCBI Taxonomy" id="30085"/>
    <lineage>
        <taxon>Eukaryota</taxon>
        <taxon>Metazoa</taxon>
        <taxon>Ecdysozoa</taxon>
        <taxon>Arthropoda</taxon>
        <taxon>Hexapoda</taxon>
        <taxon>Insecta</taxon>
        <taxon>Pterygota</taxon>
        <taxon>Neoptera</taxon>
        <taxon>Paraneoptera</taxon>
        <taxon>Hemiptera</taxon>
        <taxon>Heteroptera</taxon>
        <taxon>Panheteroptera</taxon>
        <taxon>Cimicomorpha</taxon>
        <taxon>Miridae</taxon>
        <taxon>Mirini</taxon>
        <taxon>Lygus</taxon>
    </lineage>
</organism>
<reference evidence="2" key="1">
    <citation type="journal article" date="2014" name="PLoS ONE">
        <title>Transcriptome-Based Identification of ABC Transporters in the Western Tarnished Plant Bug Lygus hesperus.</title>
        <authorList>
            <person name="Hull J.J."/>
            <person name="Chaney K."/>
            <person name="Geib S.M."/>
            <person name="Fabrick J.A."/>
            <person name="Brent C.S."/>
            <person name="Walsh D."/>
            <person name="Lavine L.C."/>
        </authorList>
    </citation>
    <scope>NUCLEOTIDE SEQUENCE</scope>
</reference>
<feature type="transmembrane region" description="Helical" evidence="1">
    <location>
        <begin position="194"/>
        <end position="213"/>
    </location>
</feature>
<keyword evidence="1" id="KW-0472">Membrane</keyword>